<evidence type="ECO:0000259" key="11">
    <source>
        <dbReference type="Pfam" id="PF03585"/>
    </source>
</evidence>
<evidence type="ECO:0000256" key="1">
    <source>
        <dbReference type="ARBA" id="ARBA00004147"/>
    </source>
</evidence>
<evidence type="ECO:0000256" key="6">
    <source>
        <dbReference type="ARBA" id="ARBA00023015"/>
    </source>
</evidence>
<evidence type="ECO:0000256" key="2">
    <source>
        <dbReference type="ARBA" id="ARBA00007510"/>
    </source>
</evidence>
<feature type="compositionally biased region" description="Low complexity" evidence="9">
    <location>
        <begin position="351"/>
        <end position="364"/>
    </location>
</feature>
<comment type="similarity">
    <text evidence="2">Belongs to the herpesviridae ICP4 family.</text>
</comment>
<dbReference type="Pfam" id="PF03584">
    <property type="entry name" value="Herpes_ICP4_N"/>
    <property type="match status" value="1"/>
</dbReference>
<sequence length="1310" mass="140000">MDTPPMQRSTPQRAGSPDTLELMDLLDAAAAAAEHRARVVTSSQPDDLLFGENGVMVGREHEIVSIPSVSGLQPEPRTEDVGEELTQDDYVCEDGQDLMGSPVIPLAEVFHTRFSEAGAREPTGADRSLETVSLGTKLARSPKPPMNDGETGRGTTPPFPQAFSPVSPASPAGDAAGNDQREDQRSIPRQTTRGNSPGLPSVVHRDRQTQSISGKKPGDEQAGHAHASGDGVVLQKTQRPAQGKSPKKKTLKVKVPLPARKPGGPVPGPVEQLYHVLSDSVPAKGAKADLPFETDDTRPRKHDARGITPRVPGRSSGGKPRAFLALPGRSHAPDPIEDDSPVEKKPKSREFVSSSSSSSSWGSSSEDEDDEPRRVSVGSETTGSRSGREHAPSPSNSDDSDSNDGGSTKQNIQPGYRSISGPDPRIRKTKRLAGEPGRQRQKSFSLPRSRTPIIPPVSGPLMMPDGSPWPGSAPLPSNRVRFGPSGETREGHWEDEAVRAARARYEASTEPVPLYVPELGDPARQYRALINLIYCPDRDPIAWLQNPKLTGVNSALNQFYQKLLPPGRAGTAVTGSVASPVPHVGEAMATGEALWALPHAAAAVAMSRRYDRAQKHFILQSLRRAFASMAYPEATGSSPAARISRGHPSPTTPATQTPDPQPSAAARSLSVCPPDDRLRTPRKRKSQPVESRSLLDKIRETPVADARVADDHVVSKAKRRVSEPVTITSGPVVDPPAVITMPLDGPAPNGGFRRIPRGALHTPVPSDQARKAYCTPETIARLVDDPLFPTAWRPALSFDPGALAEIAARRPGGGDRRFGPPSGVEALRRRCAWMRQIPDPEDVRLLIIYDPLPGEDINGPLESTLATDPGPSWSPSRGGLSVVLAALSNRLCLPSTHAWAGNWTGPPDVSALNARGVLLLSTRDLAFAGAVEYLGSRLASARRRLLVLDAVALERWPRDGPALSQYHVYVRAPARPDAQAVVRWPDSAVTEGLARAVFASSRTFGPASFARIETAFANLYPGEQPLCLCRGGNVAYTVCTRAGPKTRVPLSPREYRQYVLPGFDGCKDLARQSRGLGLGAADFVDEAAHSHRAANRWGLGAALRPVFLPEGRRPGAAGPEAGDVPTWARVFCRHALLEPDPAAEPLVLPPVAGRSVALYASADEARNALPPIPRVMWPPGFGAAETVLEGSDGTRFVFGHHGGSERPSETQAGRQRRTADDREHALELDDWEVGCEDAWDSEEGGGDDGDAPGSSFGVSIVSVAPGVLRDRRVGLRPAVKVELLSSSSSSEDEDDVWGGRGGRSPPQSRG</sequence>
<evidence type="ECO:0000313" key="13">
    <source>
        <dbReference type="EMBL" id="AIJ28665.1"/>
    </source>
</evidence>
<proteinExistence type="inferred from homology"/>
<dbReference type="EMBL" id="KJ808816">
    <property type="protein sequence ID" value="AIJ28656.1"/>
    <property type="molecule type" value="Genomic_DNA"/>
</dbReference>
<organismHost>
    <name type="scientific">Homo sapiens</name>
    <name type="common">Human</name>
    <dbReference type="NCBI Taxonomy" id="9606"/>
</organismHost>
<evidence type="ECO:0000256" key="3">
    <source>
        <dbReference type="ARBA" id="ARBA00022518"/>
    </source>
</evidence>
<dbReference type="GO" id="GO:0003677">
    <property type="term" value="F:DNA binding"/>
    <property type="evidence" value="ECO:0007669"/>
    <property type="project" value="UniProtKB-KW"/>
</dbReference>
<evidence type="ECO:0000256" key="8">
    <source>
        <dbReference type="ARBA" id="ARBA00023163"/>
    </source>
</evidence>
<keyword evidence="7" id="KW-0238">DNA-binding</keyword>
<evidence type="ECO:0000313" key="14">
    <source>
        <dbReference type="Proteomes" id="UP000138315"/>
    </source>
</evidence>
<feature type="region of interest" description="Disordered" evidence="9">
    <location>
        <begin position="1193"/>
        <end position="1258"/>
    </location>
</feature>
<feature type="domain" description="Herpesvirus ICP4-like protein N-terminal" evidence="10">
    <location>
        <begin position="465"/>
        <end position="634"/>
    </location>
</feature>
<dbReference type="GO" id="GO:0042025">
    <property type="term" value="C:host cell nucleus"/>
    <property type="evidence" value="ECO:0007669"/>
    <property type="project" value="UniProtKB-SubCell"/>
</dbReference>
<keyword evidence="3" id="KW-0244">Early protein</keyword>
<keyword evidence="4" id="KW-0597">Phosphoprotein</keyword>
<keyword evidence="5" id="KW-1048">Host nucleus</keyword>
<feature type="compositionally biased region" description="Low complexity" evidence="9">
    <location>
        <begin position="392"/>
        <end position="407"/>
    </location>
</feature>
<feature type="compositionally biased region" description="Acidic residues" evidence="9">
    <location>
        <begin position="1228"/>
        <end position="1250"/>
    </location>
</feature>
<feature type="domain" description="Herpesvirus ICP4-like protein C-terminal" evidence="11">
    <location>
        <begin position="750"/>
        <end position="1187"/>
    </location>
</feature>
<name>A0A076N2G9_HHV3</name>
<dbReference type="GO" id="GO:0045893">
    <property type="term" value="P:positive regulation of DNA-templated transcription"/>
    <property type="evidence" value="ECO:0007669"/>
    <property type="project" value="InterPro"/>
</dbReference>
<dbReference type="EMBL" id="KJ808816">
    <property type="protein sequence ID" value="AIJ28665.1"/>
    <property type="molecule type" value="Genomic_DNA"/>
</dbReference>
<dbReference type="Pfam" id="PF03585">
    <property type="entry name" value="Herpes_ICP4_C"/>
    <property type="match status" value="1"/>
</dbReference>
<feature type="compositionally biased region" description="Basic and acidic residues" evidence="9">
    <location>
        <begin position="1217"/>
        <end position="1227"/>
    </location>
</feature>
<feature type="region of interest" description="Disordered" evidence="9">
    <location>
        <begin position="1283"/>
        <end position="1310"/>
    </location>
</feature>
<dbReference type="InterPro" id="IPR005205">
    <property type="entry name" value="Herpes_ICP4_C"/>
</dbReference>
<keyword evidence="6" id="KW-0805">Transcription regulation</keyword>
<reference evidence="13" key="1">
    <citation type="submission" date="2014-05" db="EMBL/GenBank/DDBJ databases">
        <title>Molecular Analysis of Varicella-Zoster Viruses Isolated from Korean Patients.</title>
        <authorList>
            <person name="Kim J.I."/>
            <person name="Ji G.Y."/>
            <person name="Park H.S."/>
            <person name="Lee C.H."/>
        </authorList>
    </citation>
    <scope>NUCLEOTIDE SEQUENCE</scope>
    <source>
        <strain evidence="13">YC03</strain>
    </source>
</reference>
<evidence type="ECO:0000313" key="12">
    <source>
        <dbReference type="EMBL" id="AIJ28656.1"/>
    </source>
</evidence>
<protein>
    <submittedName>
        <fullName evidence="12">ORF62</fullName>
    </submittedName>
    <submittedName>
        <fullName evidence="13">ORF71</fullName>
    </submittedName>
</protein>
<comment type="subcellular location">
    <subcellularLocation>
        <location evidence="1">Host nucleus</location>
    </subcellularLocation>
</comment>
<evidence type="ECO:0000256" key="4">
    <source>
        <dbReference type="ARBA" id="ARBA00022553"/>
    </source>
</evidence>
<dbReference type="Proteomes" id="UP000138315">
    <property type="component" value="Genome"/>
</dbReference>
<evidence type="ECO:0000256" key="9">
    <source>
        <dbReference type="SAM" id="MobiDB-lite"/>
    </source>
</evidence>
<feature type="region of interest" description="Disordered" evidence="9">
    <location>
        <begin position="117"/>
        <end position="271"/>
    </location>
</feature>
<feature type="compositionally biased region" description="Basic and acidic residues" evidence="9">
    <location>
        <begin position="341"/>
        <end position="350"/>
    </location>
</feature>
<organism evidence="13 14">
    <name type="scientific">Human herpesvirus 3</name>
    <name type="common">HHV-3</name>
    <name type="synonym">Varicella-zoster virus</name>
    <dbReference type="NCBI Taxonomy" id="10335"/>
    <lineage>
        <taxon>Viruses</taxon>
        <taxon>Duplodnaviria</taxon>
        <taxon>Heunggongvirae</taxon>
        <taxon>Peploviricota</taxon>
        <taxon>Herviviricetes</taxon>
        <taxon>Herpesvirales</taxon>
        <taxon>Orthoherpesviridae</taxon>
        <taxon>Alphaherpesvirinae</taxon>
        <taxon>Varicellovirus</taxon>
        <taxon>Varicellovirus humanalpha3</taxon>
    </lineage>
</organism>
<feature type="region of interest" description="Disordered" evidence="9">
    <location>
        <begin position="636"/>
        <end position="696"/>
    </location>
</feature>
<feature type="region of interest" description="Disordered" evidence="9">
    <location>
        <begin position="285"/>
        <end position="454"/>
    </location>
</feature>
<evidence type="ECO:0000256" key="7">
    <source>
        <dbReference type="ARBA" id="ARBA00023125"/>
    </source>
</evidence>
<evidence type="ECO:0000259" key="10">
    <source>
        <dbReference type="Pfam" id="PF03584"/>
    </source>
</evidence>
<reference evidence="13 14" key="2">
    <citation type="journal article" date="2015" name="Oncotarget">
        <title>Insights into the role of immunosenescence during varicella zoster virus infection (shingles) in the aging cell model.</title>
        <authorList>
            <person name="Kim J.A."/>
            <person name="Park S.K."/>
            <person name="Kumar M."/>
            <person name="Lee C.H."/>
            <person name="Shin O.S."/>
        </authorList>
    </citation>
    <scope>NUCLEOTIDE SEQUENCE [LARGE SCALE GENOMIC DNA]</scope>
    <source>
        <strain evidence="13">YC03</strain>
    </source>
</reference>
<dbReference type="InterPro" id="IPR005206">
    <property type="entry name" value="Herpes_ICP4_N"/>
</dbReference>
<keyword evidence="8" id="KW-0804">Transcription</keyword>
<evidence type="ECO:0000256" key="5">
    <source>
        <dbReference type="ARBA" id="ARBA00022562"/>
    </source>
</evidence>
<feature type="compositionally biased region" description="Low complexity" evidence="9">
    <location>
        <begin position="648"/>
        <end position="666"/>
    </location>
</feature>
<accession>A0A076N2G9</accession>